<name>A0A401ZWK5_9CHLR</name>
<keyword evidence="8" id="KW-1185">Reference proteome</keyword>
<reference evidence="8" key="1">
    <citation type="submission" date="2018-12" db="EMBL/GenBank/DDBJ databases">
        <title>Tengunoibacter tsumagoiensis gen. nov., sp. nov., Dictyobacter kobayashii sp. nov., D. alpinus sp. nov., and D. joshuensis sp. nov. and description of Dictyobacteraceae fam. nov. within the order Ktedonobacterales isolated from Tengu-no-mugimeshi.</title>
        <authorList>
            <person name="Wang C.M."/>
            <person name="Zheng Y."/>
            <person name="Sakai Y."/>
            <person name="Toyoda A."/>
            <person name="Minakuchi Y."/>
            <person name="Abe K."/>
            <person name="Yokota A."/>
            <person name="Yabe S."/>
        </authorList>
    </citation>
    <scope>NUCLEOTIDE SEQUENCE [LARGE SCALE GENOMIC DNA]</scope>
    <source>
        <strain evidence="8">Uno3</strain>
    </source>
</reference>
<comment type="similarity">
    <text evidence="1">Belongs to the sigma-70 factor family. ECF subfamily.</text>
</comment>
<keyword evidence="2" id="KW-0805">Transcription regulation</keyword>
<keyword evidence="3" id="KW-0731">Sigma factor</keyword>
<proteinExistence type="inferred from homology"/>
<evidence type="ECO:0000259" key="6">
    <source>
        <dbReference type="Pfam" id="PF08281"/>
    </source>
</evidence>
<evidence type="ECO:0000313" key="7">
    <source>
        <dbReference type="EMBL" id="GCE11160.1"/>
    </source>
</evidence>
<evidence type="ECO:0000256" key="4">
    <source>
        <dbReference type="ARBA" id="ARBA00023163"/>
    </source>
</evidence>
<dbReference type="AlphaFoldDB" id="A0A401ZWK5"/>
<dbReference type="Pfam" id="PF04542">
    <property type="entry name" value="Sigma70_r2"/>
    <property type="match status" value="1"/>
</dbReference>
<evidence type="ECO:0000313" key="8">
    <source>
        <dbReference type="Proteomes" id="UP000287352"/>
    </source>
</evidence>
<dbReference type="GO" id="GO:0003677">
    <property type="term" value="F:DNA binding"/>
    <property type="evidence" value="ECO:0007669"/>
    <property type="project" value="InterPro"/>
</dbReference>
<dbReference type="NCBIfam" id="TIGR02937">
    <property type="entry name" value="sigma70-ECF"/>
    <property type="match status" value="1"/>
</dbReference>
<dbReference type="InterPro" id="IPR014284">
    <property type="entry name" value="RNA_pol_sigma-70_dom"/>
</dbReference>
<dbReference type="InterPro" id="IPR039425">
    <property type="entry name" value="RNA_pol_sigma-70-like"/>
</dbReference>
<gene>
    <name evidence="7" type="ORF">KTT_10190</name>
</gene>
<evidence type="ECO:0000256" key="2">
    <source>
        <dbReference type="ARBA" id="ARBA00023015"/>
    </source>
</evidence>
<keyword evidence="4" id="KW-0804">Transcription</keyword>
<dbReference type="Gene3D" id="1.10.10.10">
    <property type="entry name" value="Winged helix-like DNA-binding domain superfamily/Winged helix DNA-binding domain"/>
    <property type="match status" value="1"/>
</dbReference>
<dbReference type="OrthoDB" id="9784272at2"/>
<evidence type="ECO:0000256" key="1">
    <source>
        <dbReference type="ARBA" id="ARBA00010641"/>
    </source>
</evidence>
<dbReference type="PANTHER" id="PTHR43133:SF57">
    <property type="entry name" value="RNA POLYMERASE SIGMA-70 FACTOR"/>
    <property type="match status" value="1"/>
</dbReference>
<dbReference type="GO" id="GO:0006352">
    <property type="term" value="P:DNA-templated transcription initiation"/>
    <property type="evidence" value="ECO:0007669"/>
    <property type="project" value="InterPro"/>
</dbReference>
<dbReference type="RefSeq" id="WP_126578834.1">
    <property type="nucleotide sequence ID" value="NZ_BIFR01000001.1"/>
</dbReference>
<feature type="domain" description="RNA polymerase sigma-70 region 2" evidence="5">
    <location>
        <begin position="20"/>
        <end position="89"/>
    </location>
</feature>
<accession>A0A401ZWK5</accession>
<dbReference type="InterPro" id="IPR013324">
    <property type="entry name" value="RNA_pol_sigma_r3/r4-like"/>
</dbReference>
<dbReference type="Gene3D" id="1.10.1740.10">
    <property type="match status" value="1"/>
</dbReference>
<dbReference type="InterPro" id="IPR007627">
    <property type="entry name" value="RNA_pol_sigma70_r2"/>
</dbReference>
<dbReference type="SUPFAM" id="SSF88659">
    <property type="entry name" value="Sigma3 and sigma4 domains of RNA polymerase sigma factors"/>
    <property type="match status" value="1"/>
</dbReference>
<dbReference type="PANTHER" id="PTHR43133">
    <property type="entry name" value="RNA POLYMERASE ECF-TYPE SIGMA FACTO"/>
    <property type="match status" value="1"/>
</dbReference>
<evidence type="ECO:0000256" key="3">
    <source>
        <dbReference type="ARBA" id="ARBA00023082"/>
    </source>
</evidence>
<evidence type="ECO:0000259" key="5">
    <source>
        <dbReference type="Pfam" id="PF04542"/>
    </source>
</evidence>
<sequence length="187" mass="21989">MQPQSFGTEAPIESFEDAALYDQYGAVIFAYIRLHTPSREDAEDLTLDVFTSALEQDNLAAFRPEERLAWLRRVAHNRLIDAYRRATRRPTIVLDEIIEKMLVDDKESPEQSAVRRESYIQLHQKVQQLSELQQQLLRLRYGDGLRFAEIAILLNKREEALRKLLSRTLITLRQLYQQSDLSMQERR</sequence>
<dbReference type="InterPro" id="IPR013249">
    <property type="entry name" value="RNA_pol_sigma70_r4_t2"/>
</dbReference>
<evidence type="ECO:0008006" key="9">
    <source>
        <dbReference type="Google" id="ProtNLM"/>
    </source>
</evidence>
<dbReference type="InterPro" id="IPR036388">
    <property type="entry name" value="WH-like_DNA-bd_sf"/>
</dbReference>
<organism evidence="7 8">
    <name type="scientific">Tengunoibacter tsumagoiensis</name>
    <dbReference type="NCBI Taxonomy" id="2014871"/>
    <lineage>
        <taxon>Bacteria</taxon>
        <taxon>Bacillati</taxon>
        <taxon>Chloroflexota</taxon>
        <taxon>Ktedonobacteria</taxon>
        <taxon>Ktedonobacterales</taxon>
        <taxon>Dictyobacteraceae</taxon>
        <taxon>Tengunoibacter</taxon>
    </lineage>
</organism>
<dbReference type="SUPFAM" id="SSF88946">
    <property type="entry name" value="Sigma2 domain of RNA polymerase sigma factors"/>
    <property type="match status" value="1"/>
</dbReference>
<comment type="caution">
    <text evidence="7">The sequence shown here is derived from an EMBL/GenBank/DDBJ whole genome shotgun (WGS) entry which is preliminary data.</text>
</comment>
<dbReference type="GO" id="GO:0016987">
    <property type="term" value="F:sigma factor activity"/>
    <property type="evidence" value="ECO:0007669"/>
    <property type="project" value="UniProtKB-KW"/>
</dbReference>
<dbReference type="Pfam" id="PF08281">
    <property type="entry name" value="Sigma70_r4_2"/>
    <property type="match status" value="1"/>
</dbReference>
<dbReference type="InterPro" id="IPR013325">
    <property type="entry name" value="RNA_pol_sigma_r2"/>
</dbReference>
<dbReference type="EMBL" id="BIFR01000001">
    <property type="protein sequence ID" value="GCE11160.1"/>
    <property type="molecule type" value="Genomic_DNA"/>
</dbReference>
<feature type="domain" description="RNA polymerase sigma factor 70 region 4 type 2" evidence="6">
    <location>
        <begin position="121"/>
        <end position="169"/>
    </location>
</feature>
<dbReference type="Proteomes" id="UP000287352">
    <property type="component" value="Unassembled WGS sequence"/>
</dbReference>
<protein>
    <recommendedName>
        <fullName evidence="9">DNA-directed RNA polymerase sigma-70 factor</fullName>
    </recommendedName>
</protein>